<evidence type="ECO:0000313" key="1">
    <source>
        <dbReference type="EMBL" id="PZO15015.1"/>
    </source>
</evidence>
<reference evidence="2" key="1">
    <citation type="submission" date="2018-04" db="EMBL/GenBank/DDBJ databases">
        <authorList>
            <person name="Cornet L."/>
        </authorList>
    </citation>
    <scope>NUCLEOTIDE SEQUENCE [LARGE SCALE GENOMIC DNA]</scope>
</reference>
<protein>
    <recommendedName>
        <fullName evidence="3">DUF4278 domain-containing protein</fullName>
    </recommendedName>
</protein>
<proteinExistence type="predicted"/>
<accession>A0A2W4VZ00</accession>
<dbReference type="Proteomes" id="UP000249354">
    <property type="component" value="Unassembled WGS sequence"/>
</dbReference>
<comment type="caution">
    <text evidence="1">The sequence shown here is derived from an EMBL/GenBank/DDBJ whole genome shotgun (WGS) entry which is preliminary data.</text>
</comment>
<sequence length="147" mass="16423">MKLTYRGVDYDYNPPMLEVTESEVACQYRGQPATVRYVQHVPIPQPAEQLTYRGVAYQTTRQGQLLQLAGQPAQVKATARKANALQGLRKLAGNSTAAKARRDLLNEASLTHMQSISRSLQHRIEVATAEGNESLLRQLESEMRQTV</sequence>
<dbReference type="EMBL" id="QBMC01000100">
    <property type="protein sequence ID" value="PZO15015.1"/>
    <property type="molecule type" value="Genomic_DNA"/>
</dbReference>
<dbReference type="Pfam" id="PF14105">
    <property type="entry name" value="DUF4278"/>
    <property type="match status" value="1"/>
</dbReference>
<name>A0A2W4VZ00_9CYAN</name>
<organism evidence="1 2">
    <name type="scientific">Leptolyngbya foveolarum</name>
    <dbReference type="NCBI Taxonomy" id="47253"/>
    <lineage>
        <taxon>Bacteria</taxon>
        <taxon>Bacillati</taxon>
        <taxon>Cyanobacteriota</taxon>
        <taxon>Cyanophyceae</taxon>
        <taxon>Leptolyngbyales</taxon>
        <taxon>Leptolyngbyaceae</taxon>
        <taxon>Leptolyngbya group</taxon>
        <taxon>Leptolyngbya</taxon>
    </lineage>
</organism>
<dbReference type="InterPro" id="IPR025458">
    <property type="entry name" value="DUF4278"/>
</dbReference>
<reference evidence="1 2" key="2">
    <citation type="submission" date="2018-06" db="EMBL/GenBank/DDBJ databases">
        <title>Metagenomic assembly of (sub)arctic Cyanobacteria and their associated microbiome from non-axenic cultures.</title>
        <authorList>
            <person name="Baurain D."/>
        </authorList>
    </citation>
    <scope>NUCLEOTIDE SEQUENCE [LARGE SCALE GENOMIC DNA]</scope>
    <source>
        <strain evidence="1">ULC129bin1</strain>
    </source>
</reference>
<evidence type="ECO:0008006" key="3">
    <source>
        <dbReference type="Google" id="ProtNLM"/>
    </source>
</evidence>
<dbReference type="AlphaFoldDB" id="A0A2W4VZ00"/>
<evidence type="ECO:0000313" key="2">
    <source>
        <dbReference type="Proteomes" id="UP000249354"/>
    </source>
</evidence>
<gene>
    <name evidence="1" type="ORF">DCF25_14255</name>
</gene>